<organism evidence="1 2">
    <name type="scientific">Dyella jejuensis</name>
    <dbReference type="NCBI Taxonomy" id="1432009"/>
    <lineage>
        <taxon>Bacteria</taxon>
        <taxon>Pseudomonadati</taxon>
        <taxon>Pseudomonadota</taxon>
        <taxon>Gammaproteobacteria</taxon>
        <taxon>Lysobacterales</taxon>
        <taxon>Rhodanobacteraceae</taxon>
        <taxon>Dyella</taxon>
    </lineage>
</organism>
<comment type="caution">
    <text evidence="1">The sequence shown here is derived from an EMBL/GenBank/DDBJ whole genome shotgun (WGS) entry which is preliminary data.</text>
</comment>
<name>A0ABW8JFC2_9GAMM</name>
<dbReference type="RefSeq" id="WP_404545911.1">
    <property type="nucleotide sequence ID" value="NZ_JADIKJ010000004.1"/>
</dbReference>
<reference evidence="1 2" key="1">
    <citation type="submission" date="2020-10" db="EMBL/GenBank/DDBJ databases">
        <title>Phylogeny of dyella-like bacteria.</title>
        <authorList>
            <person name="Fu J."/>
        </authorList>
    </citation>
    <scope>NUCLEOTIDE SEQUENCE [LARGE SCALE GENOMIC DNA]</scope>
    <source>
        <strain evidence="1 2">JP1</strain>
    </source>
</reference>
<gene>
    <name evidence="1" type="ORF">ISP15_05470</name>
</gene>
<dbReference type="Proteomes" id="UP001620461">
    <property type="component" value="Unassembled WGS sequence"/>
</dbReference>
<evidence type="ECO:0000313" key="2">
    <source>
        <dbReference type="Proteomes" id="UP001620461"/>
    </source>
</evidence>
<proteinExistence type="predicted"/>
<protein>
    <submittedName>
        <fullName evidence="1">Uncharacterized protein</fullName>
    </submittedName>
</protein>
<sequence length="56" mass="5313">MARKAGPSTASWPGNPGAIAPIARHGAGSLSCSSLLAAPVIGEKTAAGTGLGDAIK</sequence>
<keyword evidence="2" id="KW-1185">Reference proteome</keyword>
<evidence type="ECO:0000313" key="1">
    <source>
        <dbReference type="EMBL" id="MFK2899779.1"/>
    </source>
</evidence>
<accession>A0ABW8JFC2</accession>
<dbReference type="EMBL" id="JADIKJ010000004">
    <property type="protein sequence ID" value="MFK2899779.1"/>
    <property type="molecule type" value="Genomic_DNA"/>
</dbReference>